<organism evidence="1 2">
    <name type="scientific">Agrobacterium tomkonis CFBP 6623</name>
    <dbReference type="NCBI Taxonomy" id="1183432"/>
    <lineage>
        <taxon>Bacteria</taxon>
        <taxon>Pseudomonadati</taxon>
        <taxon>Pseudomonadota</taxon>
        <taxon>Alphaproteobacteria</taxon>
        <taxon>Hyphomicrobiales</taxon>
        <taxon>Rhizobiaceae</taxon>
        <taxon>Rhizobium/Agrobacterium group</taxon>
        <taxon>Agrobacterium</taxon>
        <taxon>Agrobacterium tumefaciens complex</taxon>
    </lineage>
</organism>
<reference evidence="2" key="1">
    <citation type="submission" date="2016-01" db="EMBL/GenBank/DDBJ databases">
        <authorList>
            <person name="Regsiter A."/>
            <person name="william w."/>
        </authorList>
    </citation>
    <scope>NUCLEOTIDE SEQUENCE [LARGE SCALE GENOMIC DNA]</scope>
    <source>
        <strain evidence="2">CFBP 6623</strain>
    </source>
</reference>
<sequence>MEHSSFREYLSRAAICRPLLAPYQVAAAKQHFNGDRRRLKLCQPISGPEIAPATRTNLEAHAERNTPAFLVADTSRRHHCRNSSHFSHRT</sequence>
<protein>
    <submittedName>
        <fullName evidence="1">Uncharacterized protein</fullName>
    </submittedName>
</protein>
<dbReference type="AlphaFoldDB" id="A0A1S7PD80"/>
<dbReference type="STRING" id="1183432.AGR3A_Cc250092"/>
<evidence type="ECO:0000313" key="2">
    <source>
        <dbReference type="Proteomes" id="UP000191988"/>
    </source>
</evidence>
<dbReference type="EMBL" id="FBWK01000018">
    <property type="protein sequence ID" value="CUX19659.1"/>
    <property type="molecule type" value="Genomic_DNA"/>
</dbReference>
<evidence type="ECO:0000313" key="1">
    <source>
        <dbReference type="EMBL" id="CUX19659.1"/>
    </source>
</evidence>
<gene>
    <name evidence="1" type="ORF">AGR3A_Cc250092</name>
</gene>
<accession>A0A1S7PD80</accession>
<keyword evidence="2" id="KW-1185">Reference proteome</keyword>
<name>A0A1S7PD80_9HYPH</name>
<dbReference type="Proteomes" id="UP000191988">
    <property type="component" value="Unassembled WGS sequence"/>
</dbReference>
<proteinExistence type="predicted"/>